<organism evidence="21 22">
    <name type="scientific">Ilex paraguariensis</name>
    <name type="common">yerba mate</name>
    <dbReference type="NCBI Taxonomy" id="185542"/>
    <lineage>
        <taxon>Eukaryota</taxon>
        <taxon>Viridiplantae</taxon>
        <taxon>Streptophyta</taxon>
        <taxon>Embryophyta</taxon>
        <taxon>Tracheophyta</taxon>
        <taxon>Spermatophyta</taxon>
        <taxon>Magnoliopsida</taxon>
        <taxon>eudicotyledons</taxon>
        <taxon>Gunneridae</taxon>
        <taxon>Pentapetalae</taxon>
        <taxon>asterids</taxon>
        <taxon>campanulids</taxon>
        <taxon>Aquifoliales</taxon>
        <taxon>Aquifoliaceae</taxon>
        <taxon>Ilex</taxon>
    </lineage>
</organism>
<evidence type="ECO:0000256" key="11">
    <source>
        <dbReference type="ARBA" id="ARBA00022989"/>
    </source>
</evidence>
<feature type="domain" description="Protein kinase" evidence="19">
    <location>
        <begin position="327"/>
        <end position="614"/>
    </location>
</feature>
<dbReference type="FunFam" id="3.30.430.20:FF:000003">
    <property type="entry name" value="Cysteine-rich RLK (RECEPTOR-like protein kinase) 10"/>
    <property type="match status" value="1"/>
</dbReference>
<feature type="domain" description="Gnk2-homologous" evidence="20">
    <location>
        <begin position="23"/>
        <end position="125"/>
    </location>
</feature>
<evidence type="ECO:0000256" key="13">
    <source>
        <dbReference type="ARBA" id="ARBA00023170"/>
    </source>
</evidence>
<evidence type="ECO:0000256" key="14">
    <source>
        <dbReference type="ARBA" id="ARBA00023180"/>
    </source>
</evidence>
<dbReference type="CDD" id="cd23509">
    <property type="entry name" value="Gnk2-like"/>
    <property type="match status" value="2"/>
</dbReference>
<dbReference type="FunFam" id="3.30.200.20:FF:000142">
    <property type="entry name" value="Cysteine-rich receptor-like protein kinase 10"/>
    <property type="match status" value="1"/>
</dbReference>
<dbReference type="Gene3D" id="1.10.510.10">
    <property type="entry name" value="Transferase(Phosphotransferase) domain 1"/>
    <property type="match status" value="1"/>
</dbReference>
<dbReference type="InterPro" id="IPR017441">
    <property type="entry name" value="Protein_kinase_ATP_BS"/>
</dbReference>
<evidence type="ECO:0000256" key="18">
    <source>
        <dbReference type="SAM" id="SignalP"/>
    </source>
</evidence>
<evidence type="ECO:0008006" key="23">
    <source>
        <dbReference type="Google" id="ProtNLM"/>
    </source>
</evidence>
<evidence type="ECO:0000256" key="5">
    <source>
        <dbReference type="ARBA" id="ARBA00022692"/>
    </source>
</evidence>
<dbReference type="InterPro" id="IPR038408">
    <property type="entry name" value="GNK2_sf"/>
</dbReference>
<reference evidence="21 22" key="1">
    <citation type="submission" date="2024-02" db="EMBL/GenBank/DDBJ databases">
        <authorList>
            <person name="Vignale AGUSTIN F."/>
            <person name="Sosa J E."/>
            <person name="Modenutti C."/>
        </authorList>
    </citation>
    <scope>NUCLEOTIDE SEQUENCE [LARGE SCALE GENOMIC DNA]</scope>
</reference>
<dbReference type="FunFam" id="3.30.430.20:FF:000002">
    <property type="entry name" value="Cysteine-rich receptor-like protein kinase 10"/>
    <property type="match status" value="1"/>
</dbReference>
<dbReference type="InterPro" id="IPR011009">
    <property type="entry name" value="Kinase-like_dom_sf"/>
</dbReference>
<keyword evidence="11 17" id="KW-1133">Transmembrane helix</keyword>
<keyword evidence="7" id="KW-0677">Repeat</keyword>
<feature type="binding site" evidence="15">
    <location>
        <position position="355"/>
    </location>
    <ligand>
        <name>ATP</name>
        <dbReference type="ChEBI" id="CHEBI:30616"/>
    </ligand>
</feature>
<keyword evidence="4" id="KW-0808">Transferase</keyword>
<dbReference type="PROSITE" id="PS50011">
    <property type="entry name" value="PROTEIN_KINASE_DOM"/>
    <property type="match status" value="1"/>
</dbReference>
<keyword evidence="14" id="KW-0325">Glycoprotein</keyword>
<evidence type="ECO:0000256" key="8">
    <source>
        <dbReference type="ARBA" id="ARBA00022741"/>
    </source>
</evidence>
<evidence type="ECO:0000256" key="17">
    <source>
        <dbReference type="SAM" id="Phobius"/>
    </source>
</evidence>
<keyword evidence="22" id="KW-1185">Reference proteome</keyword>
<dbReference type="CDD" id="cd14066">
    <property type="entry name" value="STKc_IRAK"/>
    <property type="match status" value="1"/>
</dbReference>
<evidence type="ECO:0000256" key="2">
    <source>
        <dbReference type="ARBA" id="ARBA00022527"/>
    </source>
</evidence>
<dbReference type="PROSITE" id="PS00107">
    <property type="entry name" value="PROTEIN_KINASE_ATP"/>
    <property type="match status" value="1"/>
</dbReference>
<dbReference type="EMBL" id="CAUOFW020005392">
    <property type="protein sequence ID" value="CAK9169899.1"/>
    <property type="molecule type" value="Genomic_DNA"/>
</dbReference>
<dbReference type="GO" id="GO:0009737">
    <property type="term" value="P:response to abscisic acid"/>
    <property type="evidence" value="ECO:0007669"/>
    <property type="project" value="UniProtKB-ARBA"/>
</dbReference>
<name>A0ABC8TL01_9AQUA</name>
<evidence type="ECO:0000313" key="22">
    <source>
        <dbReference type="Proteomes" id="UP001642360"/>
    </source>
</evidence>
<dbReference type="Gene3D" id="3.30.430.20">
    <property type="entry name" value="Gnk2 domain, C-X8-C-X2-C motif"/>
    <property type="match status" value="2"/>
</dbReference>
<dbReference type="InterPro" id="IPR008271">
    <property type="entry name" value="Ser/Thr_kinase_AS"/>
</dbReference>
<evidence type="ECO:0000256" key="10">
    <source>
        <dbReference type="ARBA" id="ARBA00022840"/>
    </source>
</evidence>
<evidence type="ECO:0000256" key="4">
    <source>
        <dbReference type="ARBA" id="ARBA00022679"/>
    </source>
</evidence>
<keyword evidence="13" id="KW-0675">Receptor</keyword>
<protein>
    <recommendedName>
        <fullName evidence="23">Cysteine-rich receptor-like protein kinase 29</fullName>
    </recommendedName>
</protein>
<dbReference type="Pfam" id="PF07714">
    <property type="entry name" value="PK_Tyr_Ser-Thr"/>
    <property type="match status" value="1"/>
</dbReference>
<evidence type="ECO:0000256" key="12">
    <source>
        <dbReference type="ARBA" id="ARBA00023136"/>
    </source>
</evidence>
<feature type="transmembrane region" description="Helical" evidence="17">
    <location>
        <begin position="267"/>
        <end position="287"/>
    </location>
</feature>
<evidence type="ECO:0000256" key="9">
    <source>
        <dbReference type="ARBA" id="ARBA00022777"/>
    </source>
</evidence>
<keyword evidence="5 17" id="KW-0812">Transmembrane</keyword>
<keyword evidence="10 15" id="KW-0067">ATP-binding</keyword>
<sequence>MGYWRLFFLLSHVIVNFVGLTNAQPNFLGYRCGVNVTTSKYEANKNTLLSSLSTNVDRYGFYNSSVGENTDKINAVVLCRGDLELDVCRSCVNDSNSMLVQLCPNCKEAIGWYDNCMLRFSSRDIYRTVQYEPKVFYWNPLEAPDVVQFNRSLRILVDRLRNKAASGGPLRKYAAGNISVSNNQTIYALSQCTPDLSEQQCINCLDLAAGDIPKCCYRKRGGRILVPSCVLRFENYPFFNETPASAPQSPPLGKDHGTTGLGTTHTVIIIISVIVISVILIVCLCIFQKKRMHREPKEETEKAVDEISSIETLQYDFETIKSSTDNFSNNNKLGEGGFGTVYKGKLPNEKEIAVKRLSSDSEQGEVEFKNEVLLLAKLQHRNLVRLLGFCLEGTERLLIYEFVPNASLDHFIFDPLKRAYLDWDHRFTIIGGIAKGLLYLHEDSRLRIIHRDLKASNILLDNEMNPKISDFGMARLFALDETQGNTSRIAGTYGYMAPEYAMHGQFSVKSDVFSFGVLVLEIVSGEKNNCFRHGENIEDLLSNAWKNWQDGTTTNLIDPELKVGSGSMQDIIRCIHIGLLCVQENVTERPPMASVGLMLSNYSLTLPAPSEPAFFLHSSIDPEMPVLQKFDLGTTQSSQPKSKSENVSVNEVSITDVYPR</sequence>
<evidence type="ECO:0000313" key="21">
    <source>
        <dbReference type="EMBL" id="CAK9169899.1"/>
    </source>
</evidence>
<dbReference type="SUPFAM" id="SSF56112">
    <property type="entry name" value="Protein kinase-like (PK-like)"/>
    <property type="match status" value="1"/>
</dbReference>
<keyword evidence="3" id="KW-0597">Phosphoprotein</keyword>
<feature type="region of interest" description="Disordered" evidence="16">
    <location>
        <begin position="633"/>
        <end position="660"/>
    </location>
</feature>
<dbReference type="GO" id="GO:0005524">
    <property type="term" value="F:ATP binding"/>
    <property type="evidence" value="ECO:0007669"/>
    <property type="project" value="UniProtKB-UniRule"/>
</dbReference>
<evidence type="ECO:0000256" key="15">
    <source>
        <dbReference type="PROSITE-ProRule" id="PRU10141"/>
    </source>
</evidence>
<evidence type="ECO:0000259" key="19">
    <source>
        <dbReference type="PROSITE" id="PS50011"/>
    </source>
</evidence>
<keyword evidence="6 18" id="KW-0732">Signal</keyword>
<dbReference type="Gene3D" id="3.30.200.20">
    <property type="entry name" value="Phosphorylase Kinase, domain 1"/>
    <property type="match status" value="1"/>
</dbReference>
<dbReference type="Proteomes" id="UP001642360">
    <property type="component" value="Unassembled WGS sequence"/>
</dbReference>
<dbReference type="InterPro" id="IPR000719">
    <property type="entry name" value="Prot_kinase_dom"/>
</dbReference>
<keyword evidence="9" id="KW-0418">Kinase</keyword>
<evidence type="ECO:0000256" key="1">
    <source>
        <dbReference type="ARBA" id="ARBA00004167"/>
    </source>
</evidence>
<proteinExistence type="predicted"/>
<gene>
    <name evidence="21" type="ORF">ILEXP_LOCUS39387</name>
</gene>
<dbReference type="GO" id="GO:0004674">
    <property type="term" value="F:protein serine/threonine kinase activity"/>
    <property type="evidence" value="ECO:0007669"/>
    <property type="project" value="UniProtKB-KW"/>
</dbReference>
<evidence type="ECO:0000256" key="16">
    <source>
        <dbReference type="SAM" id="MobiDB-lite"/>
    </source>
</evidence>
<evidence type="ECO:0000256" key="3">
    <source>
        <dbReference type="ARBA" id="ARBA00022553"/>
    </source>
</evidence>
<keyword evidence="8 15" id="KW-0547">Nucleotide-binding</keyword>
<dbReference type="Pfam" id="PF01657">
    <property type="entry name" value="Stress-antifung"/>
    <property type="match status" value="2"/>
</dbReference>
<dbReference type="PROSITE" id="PS51473">
    <property type="entry name" value="GNK2"/>
    <property type="match status" value="2"/>
</dbReference>
<keyword evidence="2" id="KW-0723">Serine/threonine-protein kinase</keyword>
<dbReference type="FunFam" id="1.10.510.10:FF:000343">
    <property type="entry name" value="Cysteine-rich receptor-like protein kinase 28"/>
    <property type="match status" value="1"/>
</dbReference>
<dbReference type="GO" id="GO:0016020">
    <property type="term" value="C:membrane"/>
    <property type="evidence" value="ECO:0007669"/>
    <property type="project" value="UniProtKB-SubCell"/>
</dbReference>
<dbReference type="AlphaFoldDB" id="A0ABC8TL01"/>
<evidence type="ECO:0000256" key="6">
    <source>
        <dbReference type="ARBA" id="ARBA00022729"/>
    </source>
</evidence>
<dbReference type="SMART" id="SM00220">
    <property type="entry name" value="S_TKc"/>
    <property type="match status" value="1"/>
</dbReference>
<dbReference type="PROSITE" id="PS00108">
    <property type="entry name" value="PROTEIN_KINASE_ST"/>
    <property type="match status" value="1"/>
</dbReference>
<dbReference type="PANTHER" id="PTHR27002:SF1073">
    <property type="entry name" value="CYSTEINE-RICH RECEPTOR-LIKE PROTEIN KINASE 29"/>
    <property type="match status" value="1"/>
</dbReference>
<evidence type="ECO:0000256" key="7">
    <source>
        <dbReference type="ARBA" id="ARBA00022737"/>
    </source>
</evidence>
<dbReference type="InterPro" id="IPR001245">
    <property type="entry name" value="Ser-Thr/Tyr_kinase_cat_dom"/>
</dbReference>
<comment type="caution">
    <text evidence="21">The sequence shown here is derived from an EMBL/GenBank/DDBJ whole genome shotgun (WGS) entry which is preliminary data.</text>
</comment>
<evidence type="ECO:0000259" key="20">
    <source>
        <dbReference type="PROSITE" id="PS51473"/>
    </source>
</evidence>
<feature type="signal peptide" evidence="18">
    <location>
        <begin position="1"/>
        <end position="23"/>
    </location>
</feature>
<dbReference type="PANTHER" id="PTHR27002">
    <property type="entry name" value="RECEPTOR-LIKE SERINE/THREONINE-PROTEIN KINASE SD1-8"/>
    <property type="match status" value="1"/>
</dbReference>
<keyword evidence="12 17" id="KW-0472">Membrane</keyword>
<feature type="domain" description="Gnk2-homologous" evidence="20">
    <location>
        <begin position="131"/>
        <end position="238"/>
    </location>
</feature>
<feature type="chain" id="PRO_5044760291" description="Cysteine-rich receptor-like protein kinase 29" evidence="18">
    <location>
        <begin position="24"/>
        <end position="660"/>
    </location>
</feature>
<accession>A0ABC8TL01</accession>
<comment type="subcellular location">
    <subcellularLocation>
        <location evidence="1">Membrane</location>
        <topology evidence="1">Single-pass membrane protein</topology>
    </subcellularLocation>
</comment>
<dbReference type="InterPro" id="IPR002902">
    <property type="entry name" value="GNK2"/>
</dbReference>